<keyword evidence="1" id="KW-0732">Signal</keyword>
<dbReference type="SUPFAM" id="SSF50969">
    <property type="entry name" value="YVTN repeat-like/Quinoprotein amine dehydrogenase"/>
    <property type="match status" value="1"/>
</dbReference>
<dbReference type="Proteomes" id="UP001198806">
    <property type="component" value="Unassembled WGS sequence"/>
</dbReference>
<feature type="domain" description="Secretion system C-terminal sorting" evidence="2">
    <location>
        <begin position="550"/>
        <end position="611"/>
    </location>
</feature>
<dbReference type="Proteomes" id="UP000095591">
    <property type="component" value="Unassembled WGS sequence"/>
</dbReference>
<sequence length="618" mass="69111">MKKTITLLLCTFATSGLMAQGNTSWIAAGIDRVQMRDVPSQSSILRSTDMDYSQGTFIVNEDWYGHQNSTVNFLTQDGEWHYRVFQTENPGHELGCTTQFGTIYGDKFYLVSKQERDPGAKITGSRFAVCDAKTMKVIKEFKYIAQNAEGKSIADGRSYLPVDEHKGYIGTSNGIWIYDSDKMAIGKQIEGSGNPNADGYGELYYAQIGTMVRANDLVFAVHQQYGLLIIDPKTDKIIRTIAAPIEKETVKGLEKEIQRGFGSIVQSKDGTLWISMTQNTAGDGSALEYMLNLNPYTFKVDTVKIPLSETIGVVPNSWYAWTADGFCASAKENKIYWNGQPKEGSWFTGYQICGYDIDKKQFFQLIDLRKQDWDWRLYGTGFRLNPKTDELYTFLYHEFQDPTHMLARINNKGEVVQEYSMIVNYWFPAIPVFPDNAAPVVSSGFPSSIVLTEEKPVYKLALGNMVTDEDNMDAAIVKSVSSVTPSSPINAIVRNDSLIISTTSDIKEYQKATITVRFNSNGKIVTKNMVVTTEEAPTSIEEVSQPTLKIYPNPAVNSIQINIDTPAKIEIYTSRGTMVRKSTINPGESINVSDLSQGLYFIRIITGGKTESLRMIKK</sequence>
<dbReference type="RefSeq" id="WP_044544885.1">
    <property type="nucleotide sequence ID" value="NZ_AP019729.1"/>
</dbReference>
<dbReference type="Proteomes" id="UP001221009">
    <property type="component" value="Chromosome"/>
</dbReference>
<dbReference type="EMBL" id="JAJCNI010000005">
    <property type="protein sequence ID" value="MCB6517354.1"/>
    <property type="molecule type" value="Genomic_DNA"/>
</dbReference>
<dbReference type="NCBIfam" id="TIGR04183">
    <property type="entry name" value="Por_Secre_tail"/>
    <property type="match status" value="1"/>
</dbReference>
<evidence type="ECO:0000313" key="3">
    <source>
        <dbReference type="EMBL" id="CUM97370.1"/>
    </source>
</evidence>
<dbReference type="Proteomes" id="UP000463337">
    <property type="component" value="Unassembled WGS sequence"/>
</dbReference>
<dbReference type="EMBL" id="CYXP01000002">
    <property type="protein sequence ID" value="CUM97370.1"/>
    <property type="molecule type" value="Genomic_DNA"/>
</dbReference>
<evidence type="ECO:0000313" key="8">
    <source>
        <dbReference type="Proteomes" id="UP000463337"/>
    </source>
</evidence>
<evidence type="ECO:0000313" key="5">
    <source>
        <dbReference type="EMBL" id="MRY60349.1"/>
    </source>
</evidence>
<dbReference type="InterPro" id="IPR031815">
    <property type="entry name" value="DUF5074"/>
</dbReference>
<evidence type="ECO:0000313" key="7">
    <source>
        <dbReference type="Proteomes" id="UP000095591"/>
    </source>
</evidence>
<feature type="chain" id="PRO_5043136215" evidence="1">
    <location>
        <begin position="20"/>
        <end position="618"/>
    </location>
</feature>
<dbReference type="AlphaFoldDB" id="A0A173T4J7"/>
<proteinExistence type="predicted"/>
<dbReference type="GeneID" id="93523457"/>
<reference evidence="4" key="3">
    <citation type="submission" date="2021-10" db="EMBL/GenBank/DDBJ databases">
        <title>Collection of gut derived symbiotic bacterial strains cultured from healthy donors.</title>
        <authorList>
            <person name="Lin H."/>
            <person name="Littmann E."/>
            <person name="Kohout C."/>
            <person name="Pamer E.G."/>
        </authorList>
    </citation>
    <scope>NUCLEOTIDE SEQUENCE</scope>
    <source>
        <strain evidence="4">DFI.2.94</strain>
    </source>
</reference>
<name>A0A173T4J7_PARDI</name>
<evidence type="ECO:0000313" key="6">
    <source>
        <dbReference type="EMBL" id="WET63874.1"/>
    </source>
</evidence>
<reference evidence="5 8" key="2">
    <citation type="journal article" date="2019" name="Nat. Med.">
        <title>A library of human gut bacterial isolates paired with longitudinal multiomics data enables mechanistic microbiome research.</title>
        <authorList>
            <person name="Poyet M."/>
            <person name="Groussin M."/>
            <person name="Gibbons S.M."/>
            <person name="Avila-Pacheco J."/>
            <person name="Jiang X."/>
            <person name="Kearney S.M."/>
            <person name="Perrotta A.R."/>
            <person name="Berdy B."/>
            <person name="Zhao S."/>
            <person name="Lieberman T.D."/>
            <person name="Swanson P.K."/>
            <person name="Smith M."/>
            <person name="Roesemann S."/>
            <person name="Alexander J.E."/>
            <person name="Rich S.A."/>
            <person name="Livny J."/>
            <person name="Vlamakis H."/>
            <person name="Clish C."/>
            <person name="Bullock K."/>
            <person name="Deik A."/>
            <person name="Scott J."/>
            <person name="Pierce K.A."/>
            <person name="Xavier R.J."/>
            <person name="Alm E.J."/>
        </authorList>
    </citation>
    <scope>NUCLEOTIDE SEQUENCE [LARGE SCALE GENOMIC DNA]</scope>
    <source>
        <strain evidence="5 8">BIOML-A41</strain>
    </source>
</reference>
<reference evidence="3 7" key="1">
    <citation type="submission" date="2015-09" db="EMBL/GenBank/DDBJ databases">
        <authorList>
            <consortium name="Pathogen Informatics"/>
        </authorList>
    </citation>
    <scope>NUCLEOTIDE SEQUENCE [LARGE SCALE GENOMIC DNA]</scope>
    <source>
        <strain evidence="3 7">2789STDY5608872</strain>
    </source>
</reference>
<dbReference type="Pfam" id="PF18962">
    <property type="entry name" value="Por_Secre_tail"/>
    <property type="match status" value="1"/>
</dbReference>
<dbReference type="EMBL" id="WKLT01000030">
    <property type="protein sequence ID" value="MRY60349.1"/>
    <property type="molecule type" value="Genomic_DNA"/>
</dbReference>
<evidence type="ECO:0000313" key="4">
    <source>
        <dbReference type="EMBL" id="MCB6517354.1"/>
    </source>
</evidence>
<protein>
    <submittedName>
        <fullName evidence="4">DUF5074 domain-containing protein</fullName>
    </submittedName>
    <submittedName>
        <fullName evidence="3">Por secretion system C-terminal sorting domain</fullName>
    </submittedName>
</protein>
<evidence type="ECO:0000259" key="2">
    <source>
        <dbReference type="Pfam" id="PF18962"/>
    </source>
</evidence>
<dbReference type="InterPro" id="IPR015943">
    <property type="entry name" value="WD40/YVTN_repeat-like_dom_sf"/>
</dbReference>
<dbReference type="EMBL" id="CP120353">
    <property type="protein sequence ID" value="WET63874.1"/>
    <property type="molecule type" value="Genomic_DNA"/>
</dbReference>
<dbReference type="InterPro" id="IPR011044">
    <property type="entry name" value="Quino_amine_DH_bsu"/>
</dbReference>
<dbReference type="InterPro" id="IPR026444">
    <property type="entry name" value="Secre_tail"/>
</dbReference>
<feature type="signal peptide" evidence="1">
    <location>
        <begin position="1"/>
        <end position="19"/>
    </location>
</feature>
<organism evidence="3 7">
    <name type="scientific">Parabacteroides distasonis</name>
    <dbReference type="NCBI Taxonomy" id="823"/>
    <lineage>
        <taxon>Bacteria</taxon>
        <taxon>Pseudomonadati</taxon>
        <taxon>Bacteroidota</taxon>
        <taxon>Bacteroidia</taxon>
        <taxon>Bacteroidales</taxon>
        <taxon>Tannerellaceae</taxon>
        <taxon>Parabacteroides</taxon>
    </lineage>
</organism>
<reference evidence="6" key="4">
    <citation type="submission" date="2023-03" db="EMBL/GenBank/DDBJ databases">
        <title>Parabacteroides distasonis, a bacteria resistant against UC.</title>
        <authorList>
            <person name="Dai W."/>
        </authorList>
    </citation>
    <scope>NUCLEOTIDE SEQUENCE</scope>
    <source>
        <strain evidence="6">F1-28</strain>
    </source>
</reference>
<accession>A0A173T4J7</accession>
<evidence type="ECO:0000256" key="1">
    <source>
        <dbReference type="SAM" id="SignalP"/>
    </source>
</evidence>
<dbReference type="Pfam" id="PF16819">
    <property type="entry name" value="DUF5074"/>
    <property type="match status" value="1"/>
</dbReference>
<gene>
    <name evidence="3" type="ORF">ERS852429_01378</name>
    <name evidence="5" type="ORF">GKD59_21090</name>
    <name evidence="4" type="ORF">LI194_06030</name>
    <name evidence="6" type="ORF">P2T59_19545</name>
</gene>
<dbReference type="Gene3D" id="2.130.10.10">
    <property type="entry name" value="YVTN repeat-like/Quinoprotein amine dehydrogenase"/>
    <property type="match status" value="1"/>
</dbReference>